<dbReference type="AlphaFoldDB" id="A0A084SXB6"/>
<dbReference type="EMBL" id="JPMI01000072">
    <property type="protein sequence ID" value="KFA93101.1"/>
    <property type="molecule type" value="Genomic_DNA"/>
</dbReference>
<accession>A0A084SXB6</accession>
<dbReference type="RefSeq" id="WP_043393403.1">
    <property type="nucleotide sequence ID" value="NZ_JPMI01000072.1"/>
</dbReference>
<evidence type="ECO:0000313" key="2">
    <source>
        <dbReference type="Proteomes" id="UP000028547"/>
    </source>
</evidence>
<comment type="caution">
    <text evidence="1">The sequence shown here is derived from an EMBL/GenBank/DDBJ whole genome shotgun (WGS) entry which is preliminary data.</text>
</comment>
<sequence>MKQRVTHVLYLLLVVLLLPSVPVRAEAGLPVLEPVGVSGYQGEEGQGLRLTFKRLRPNPALALWRVGEAREVVAVLEGEFKEAKPKPGPRLLPEAHTRAMAGLVPAPDTQPSALERRVREEYEALLGPALVELPDSLESARWFQALKLSPHYMGAGVREAALELFGSPAVLLSVGTSMVLYMMAWAAPEPALKHLYSLEWG</sequence>
<gene>
    <name evidence="1" type="ORF">Q664_11485</name>
</gene>
<proteinExistence type="predicted"/>
<name>A0A084SXB6_9BACT</name>
<evidence type="ECO:0000313" key="1">
    <source>
        <dbReference type="EMBL" id="KFA93101.1"/>
    </source>
</evidence>
<reference evidence="1 2" key="1">
    <citation type="submission" date="2014-07" db="EMBL/GenBank/DDBJ databases">
        <title>Draft Genome Sequence of Gephyronic Acid Producer, Cystobacter violaceus Strain Cb vi76.</title>
        <authorList>
            <person name="Stevens D.C."/>
            <person name="Young J."/>
            <person name="Carmichael R."/>
            <person name="Tan J."/>
            <person name="Taylor R.E."/>
        </authorList>
    </citation>
    <scope>NUCLEOTIDE SEQUENCE [LARGE SCALE GENOMIC DNA]</scope>
    <source>
        <strain evidence="1 2">Cb vi76</strain>
    </source>
</reference>
<organism evidence="1 2">
    <name type="scientific">Archangium violaceum Cb vi76</name>
    <dbReference type="NCBI Taxonomy" id="1406225"/>
    <lineage>
        <taxon>Bacteria</taxon>
        <taxon>Pseudomonadati</taxon>
        <taxon>Myxococcota</taxon>
        <taxon>Myxococcia</taxon>
        <taxon>Myxococcales</taxon>
        <taxon>Cystobacterineae</taxon>
        <taxon>Archangiaceae</taxon>
        <taxon>Archangium</taxon>
    </lineage>
</organism>
<protein>
    <submittedName>
        <fullName evidence="1">Uncharacterized protein</fullName>
    </submittedName>
</protein>
<dbReference type="Proteomes" id="UP000028547">
    <property type="component" value="Unassembled WGS sequence"/>
</dbReference>